<dbReference type="Proteomes" id="UP000701698">
    <property type="component" value="Unassembled WGS sequence"/>
</dbReference>
<dbReference type="SUPFAM" id="SSF49899">
    <property type="entry name" value="Concanavalin A-like lectins/glucanases"/>
    <property type="match status" value="1"/>
</dbReference>
<organism evidence="4 5">
    <name type="scientific">candidate division WWE3 bacterium</name>
    <dbReference type="NCBI Taxonomy" id="2053526"/>
    <lineage>
        <taxon>Bacteria</taxon>
        <taxon>Katanobacteria</taxon>
    </lineage>
</organism>
<reference evidence="4" key="1">
    <citation type="submission" date="2020-04" db="EMBL/GenBank/DDBJ databases">
        <authorList>
            <person name="Zhang T."/>
        </authorList>
    </citation>
    <scope>NUCLEOTIDE SEQUENCE</scope>
    <source>
        <strain evidence="4">HKST-UBA01</strain>
    </source>
</reference>
<sequence>ADTSGYSNHGTIVITGTGTNQSLGTCGSGTGTEAWNNGTTGKRNASIYLDGGDEYVDLADQPEFSFTDGSGTDLPFSLSFWIKNSTNAYIISKRQVGGVNEYSVSTDSSRLVTFELVASSGAYINTKTDAGYPTSTWTLVTVTYDGSETSAGMNIYFNGVLQASTDGGAGGYTGMSDTTAKLTLGGRLDTGTTLYNDMNGYIDDFRIYNYELSQAQVNRVLSNGAVRFGPTEGSP</sequence>
<proteinExistence type="predicted"/>
<evidence type="ECO:0000313" key="5">
    <source>
        <dbReference type="Proteomes" id="UP000701698"/>
    </source>
</evidence>
<evidence type="ECO:0000256" key="1">
    <source>
        <dbReference type="ARBA" id="ARBA00022729"/>
    </source>
</evidence>
<keyword evidence="2" id="KW-1015">Disulfide bond</keyword>
<keyword evidence="1" id="KW-0732">Signal</keyword>
<dbReference type="EMBL" id="JAGQKX010000060">
    <property type="protein sequence ID" value="MCA9390286.1"/>
    <property type="molecule type" value="Genomic_DNA"/>
</dbReference>
<accession>A0A955LGX4</accession>
<evidence type="ECO:0000313" key="4">
    <source>
        <dbReference type="EMBL" id="MCA9390286.1"/>
    </source>
</evidence>
<protein>
    <submittedName>
        <fullName evidence="4">LamG domain-containing protein</fullName>
    </submittedName>
</protein>
<dbReference type="InterPro" id="IPR006558">
    <property type="entry name" value="LamG-like"/>
</dbReference>
<feature type="non-terminal residue" evidence="4">
    <location>
        <position position="1"/>
    </location>
</feature>
<dbReference type="AlphaFoldDB" id="A0A955LGX4"/>
<feature type="domain" description="LamG-like jellyroll fold" evidence="3">
    <location>
        <begin position="76"/>
        <end position="215"/>
    </location>
</feature>
<comment type="caution">
    <text evidence="4">The sequence shown here is derived from an EMBL/GenBank/DDBJ whole genome shotgun (WGS) entry which is preliminary data.</text>
</comment>
<dbReference type="Pfam" id="PF13385">
    <property type="entry name" value="Laminin_G_3"/>
    <property type="match status" value="1"/>
</dbReference>
<dbReference type="Gene3D" id="2.60.120.200">
    <property type="match status" value="1"/>
</dbReference>
<evidence type="ECO:0000256" key="2">
    <source>
        <dbReference type="ARBA" id="ARBA00023157"/>
    </source>
</evidence>
<reference evidence="4" key="2">
    <citation type="journal article" date="2021" name="Microbiome">
        <title>Successional dynamics and alternative stable states in a saline activated sludge microbial community over 9 years.</title>
        <authorList>
            <person name="Wang Y."/>
            <person name="Ye J."/>
            <person name="Ju F."/>
            <person name="Liu L."/>
            <person name="Boyd J.A."/>
            <person name="Deng Y."/>
            <person name="Parks D.H."/>
            <person name="Jiang X."/>
            <person name="Yin X."/>
            <person name="Woodcroft B.J."/>
            <person name="Tyson G.W."/>
            <person name="Hugenholtz P."/>
            <person name="Polz M.F."/>
            <person name="Zhang T."/>
        </authorList>
    </citation>
    <scope>NUCLEOTIDE SEQUENCE</scope>
    <source>
        <strain evidence="4">HKST-UBA01</strain>
    </source>
</reference>
<name>A0A955LGX4_UNCKA</name>
<evidence type="ECO:0000259" key="3">
    <source>
        <dbReference type="SMART" id="SM00560"/>
    </source>
</evidence>
<gene>
    <name evidence="4" type="ORF">KC571_02675</name>
</gene>
<dbReference type="SMART" id="SM00560">
    <property type="entry name" value="LamGL"/>
    <property type="match status" value="1"/>
</dbReference>
<dbReference type="InterPro" id="IPR013320">
    <property type="entry name" value="ConA-like_dom_sf"/>
</dbReference>